<name>A0A835IXX2_9MAGN</name>
<keyword evidence="2" id="KW-1185">Reference proteome</keyword>
<dbReference type="EMBL" id="JADFTS010000001">
    <property type="protein sequence ID" value="KAF9625428.1"/>
    <property type="molecule type" value="Genomic_DNA"/>
</dbReference>
<organism evidence="1 2">
    <name type="scientific">Coptis chinensis</name>
    <dbReference type="NCBI Taxonomy" id="261450"/>
    <lineage>
        <taxon>Eukaryota</taxon>
        <taxon>Viridiplantae</taxon>
        <taxon>Streptophyta</taxon>
        <taxon>Embryophyta</taxon>
        <taxon>Tracheophyta</taxon>
        <taxon>Spermatophyta</taxon>
        <taxon>Magnoliopsida</taxon>
        <taxon>Ranunculales</taxon>
        <taxon>Ranunculaceae</taxon>
        <taxon>Coptidoideae</taxon>
        <taxon>Coptis</taxon>
    </lineage>
</organism>
<protein>
    <recommendedName>
        <fullName evidence="3">Protein FAR1-RELATED SEQUENCE</fullName>
    </recommendedName>
</protein>
<proteinExistence type="predicted"/>
<dbReference type="PANTHER" id="PTHR47718:SF17">
    <property type="entry name" value="PROTEIN FAR1-RELATED SEQUENCE 5-LIKE"/>
    <property type="match status" value="1"/>
</dbReference>
<sequence length="129" mass="14846">MFLRSHRNVSGETLEFATCLNDVGVRKCQVIGHFAHMAGGFLNVGFTKKDLYNKMEKDRRSRYIDGDANTLLAIMEDKVKLDNLFHYNYELNASGKLAGLFWADSTSRLDYCSFGDMLLFDSMYRSNQY</sequence>
<dbReference type="Proteomes" id="UP000631114">
    <property type="component" value="Unassembled WGS sequence"/>
</dbReference>
<evidence type="ECO:0000313" key="2">
    <source>
        <dbReference type="Proteomes" id="UP000631114"/>
    </source>
</evidence>
<dbReference type="OrthoDB" id="1426481at2759"/>
<evidence type="ECO:0000313" key="1">
    <source>
        <dbReference type="EMBL" id="KAF9625428.1"/>
    </source>
</evidence>
<accession>A0A835IXX2</accession>
<reference evidence="1 2" key="1">
    <citation type="submission" date="2020-10" db="EMBL/GenBank/DDBJ databases">
        <title>The Coptis chinensis genome and diversification of protoberbering-type alkaloids.</title>
        <authorList>
            <person name="Wang B."/>
            <person name="Shu S."/>
            <person name="Song C."/>
            <person name="Liu Y."/>
        </authorList>
    </citation>
    <scope>NUCLEOTIDE SEQUENCE [LARGE SCALE GENOMIC DNA]</scope>
    <source>
        <strain evidence="1">HL-2020</strain>
        <tissue evidence="1">Leaf</tissue>
    </source>
</reference>
<gene>
    <name evidence="1" type="ORF">IFM89_022779</name>
</gene>
<dbReference type="AlphaFoldDB" id="A0A835IXX2"/>
<dbReference type="PANTHER" id="PTHR47718">
    <property type="entry name" value="OS01G0519700 PROTEIN"/>
    <property type="match status" value="1"/>
</dbReference>
<evidence type="ECO:0008006" key="3">
    <source>
        <dbReference type="Google" id="ProtNLM"/>
    </source>
</evidence>
<comment type="caution">
    <text evidence="1">The sequence shown here is derived from an EMBL/GenBank/DDBJ whole genome shotgun (WGS) entry which is preliminary data.</text>
</comment>